<keyword evidence="3" id="KW-1185">Reference proteome</keyword>
<dbReference type="RefSeq" id="WP_338015086.1">
    <property type="nucleotide sequence ID" value="NZ_WIXI01000047.1"/>
</dbReference>
<proteinExistence type="predicted"/>
<feature type="domain" description="Nucleotidyltransferase-like" evidence="1">
    <location>
        <begin position="106"/>
        <end position="318"/>
    </location>
</feature>
<dbReference type="InterPro" id="IPR058575">
    <property type="entry name" value="NTP_transf_8_dom"/>
</dbReference>
<dbReference type="PIRSF" id="PIRSF031854">
    <property type="entry name" value="UCP031854"/>
    <property type="match status" value="1"/>
</dbReference>
<dbReference type="Pfam" id="PF12281">
    <property type="entry name" value="NTP_transf_8"/>
    <property type="match status" value="1"/>
</dbReference>
<evidence type="ECO:0000313" key="3">
    <source>
        <dbReference type="Proteomes" id="UP000435138"/>
    </source>
</evidence>
<dbReference type="AlphaFoldDB" id="A0A6A8ABN8"/>
<evidence type="ECO:0000259" key="1">
    <source>
        <dbReference type="Pfam" id="PF12281"/>
    </source>
</evidence>
<protein>
    <recommendedName>
        <fullName evidence="1">Nucleotidyltransferase-like domain-containing protein</fullName>
    </recommendedName>
</protein>
<dbReference type="Proteomes" id="UP000435138">
    <property type="component" value="Unassembled WGS sequence"/>
</dbReference>
<evidence type="ECO:0000313" key="2">
    <source>
        <dbReference type="EMBL" id="MQY48134.1"/>
    </source>
</evidence>
<dbReference type="EMBL" id="WIXI01000047">
    <property type="protein sequence ID" value="MQY48134.1"/>
    <property type="molecule type" value="Genomic_DNA"/>
</dbReference>
<reference evidence="2 3" key="1">
    <citation type="submission" date="2019-11" db="EMBL/GenBank/DDBJ databases">
        <title>Genome analysis of Rhizobacterium cereale a novel genus and species isolated from maize roots in North Spain.</title>
        <authorList>
            <person name="Menendez E."/>
            <person name="Flores-Felix J.D."/>
            <person name="Ramirez-Bahena M.-H."/>
            <person name="Igual J.M."/>
            <person name="Garcia-Fraile P."/>
            <person name="Peix A."/>
            <person name="Velazquez E."/>
        </authorList>
    </citation>
    <scope>NUCLEOTIDE SEQUENCE [LARGE SCALE GENOMIC DNA]</scope>
    <source>
        <strain evidence="2 3">RZME27</strain>
    </source>
</reference>
<dbReference type="InterPro" id="IPR022550">
    <property type="entry name" value="NTP_transf_8"/>
</dbReference>
<organism evidence="2 3">
    <name type="scientific">Endobacterium cereale</name>
    <dbReference type="NCBI Taxonomy" id="2663029"/>
    <lineage>
        <taxon>Bacteria</taxon>
        <taxon>Pseudomonadati</taxon>
        <taxon>Pseudomonadota</taxon>
        <taxon>Alphaproteobacteria</taxon>
        <taxon>Hyphomicrobiales</taxon>
        <taxon>Rhizobiaceae</taxon>
        <taxon>Endobacterium</taxon>
    </lineage>
</organism>
<sequence length="353" mass="39180">MKQIDIAFRTLVAELQQRSFDAQCSPDFLPAGRFVSVKVDNLAYWYFDQPDGEGGQKRRYFGPADDPEITLRVESHRTEKSDYKTRRKLVSTLTREAGLIAPDTFTGDVVEAFAMAGLFRLRGILVGTVAFQCYSSYLGVRLPMASILTGDADIAQDYAISAEIADSLPPILDLLKGLDPTFRAIPRISGSQRSNAFRNQSGYRVEFLTTNRGSDDYGDEPGKMPALGGAPAEPLRFMDFLIHDPVRSILLHGPGVSVVIPSPERYAVHKLIVAGRRQNDAGGDAKRQKDILQAQLLLLAMRQYYRRDNAAEVFAEAWLRGPSWQTAILESIGMMTEEAQLVANSFLAHGRDM</sequence>
<name>A0A6A8ABN8_9HYPH</name>
<comment type="caution">
    <text evidence="2">The sequence shown here is derived from an EMBL/GenBank/DDBJ whole genome shotgun (WGS) entry which is preliminary data.</text>
</comment>
<gene>
    <name evidence="2" type="ORF">GAO09_19015</name>
</gene>
<accession>A0A6A8ABN8</accession>